<proteinExistence type="inferred from homology"/>
<dbReference type="GeneID" id="33350757"/>
<name>A0A3G1I9B9_9FLOR</name>
<organism evidence="10">
    <name type="scientific">Sheathia arcuata</name>
    <dbReference type="NCBI Taxonomy" id="340433"/>
    <lineage>
        <taxon>Eukaryota</taxon>
        <taxon>Rhodophyta</taxon>
        <taxon>Florideophyceae</taxon>
        <taxon>Nemaliophycidae</taxon>
        <taxon>Batrachospermales</taxon>
        <taxon>Batrachospermaceae</taxon>
        <taxon>Sheathia</taxon>
    </lineage>
</organism>
<dbReference type="EMBL" id="KY033529">
    <property type="protein sequence ID" value="ART65538.1"/>
    <property type="molecule type" value="Genomic_DNA"/>
</dbReference>
<dbReference type="NCBIfam" id="NF004123">
    <property type="entry name" value="PRK05610.1"/>
    <property type="match status" value="1"/>
</dbReference>
<evidence type="ECO:0000256" key="9">
    <source>
        <dbReference type="HAMAP-Rule" id="MF_01345"/>
    </source>
</evidence>
<dbReference type="PANTHER" id="PTHR10744">
    <property type="entry name" value="40S RIBOSOMAL PROTEIN S11 FAMILY MEMBER"/>
    <property type="match status" value="1"/>
</dbReference>
<dbReference type="PANTHER" id="PTHR10744:SF1">
    <property type="entry name" value="SMALL RIBOSOMAL SUBUNIT PROTEIN US17M"/>
    <property type="match status" value="1"/>
</dbReference>
<comment type="subunit">
    <text evidence="3 9">Part of the 30S ribosomal subunit.</text>
</comment>
<evidence type="ECO:0000256" key="2">
    <source>
        <dbReference type="ARBA" id="ARBA00010254"/>
    </source>
</evidence>
<dbReference type="RefSeq" id="YP_009390081.1">
    <property type="nucleotide sequence ID" value="NC_035231.1"/>
</dbReference>
<dbReference type="Gene3D" id="2.40.50.140">
    <property type="entry name" value="Nucleic acid-binding proteins"/>
    <property type="match status" value="1"/>
</dbReference>
<protein>
    <recommendedName>
        <fullName evidence="8 9">Small ribosomal subunit protein uS17c</fullName>
    </recommendedName>
</protein>
<dbReference type="Pfam" id="PF00366">
    <property type="entry name" value="Ribosomal_S17"/>
    <property type="match status" value="1"/>
</dbReference>
<keyword evidence="5 9" id="KW-0694">RNA-binding</keyword>
<dbReference type="GO" id="GO:0009507">
    <property type="term" value="C:chloroplast"/>
    <property type="evidence" value="ECO:0007669"/>
    <property type="project" value="UniProtKB-SubCell"/>
</dbReference>
<dbReference type="InterPro" id="IPR012340">
    <property type="entry name" value="NA-bd_OB-fold"/>
</dbReference>
<evidence type="ECO:0000256" key="4">
    <source>
        <dbReference type="ARBA" id="ARBA00022730"/>
    </source>
</evidence>
<dbReference type="GO" id="GO:0019843">
    <property type="term" value="F:rRNA binding"/>
    <property type="evidence" value="ECO:0007669"/>
    <property type="project" value="UniProtKB-UniRule"/>
</dbReference>
<dbReference type="GO" id="GO:0006412">
    <property type="term" value="P:translation"/>
    <property type="evidence" value="ECO:0007669"/>
    <property type="project" value="UniProtKB-UniRule"/>
</dbReference>
<evidence type="ECO:0000256" key="5">
    <source>
        <dbReference type="ARBA" id="ARBA00022884"/>
    </source>
</evidence>
<evidence type="ECO:0000256" key="7">
    <source>
        <dbReference type="ARBA" id="ARBA00023274"/>
    </source>
</evidence>
<gene>
    <name evidence="9 10" type="primary">rps17</name>
</gene>
<comment type="function">
    <text evidence="1 9">One of the primary rRNA binding proteins, it binds specifically to the 5'-end of 16S ribosomal RNA.</text>
</comment>
<dbReference type="AlphaFoldDB" id="A0A3G1I9B9"/>
<dbReference type="SUPFAM" id="SSF50249">
    <property type="entry name" value="Nucleic acid-binding proteins"/>
    <property type="match status" value="1"/>
</dbReference>
<dbReference type="HAMAP" id="MF_01345_B">
    <property type="entry name" value="Ribosomal_uS17_B"/>
    <property type="match status" value="1"/>
</dbReference>
<evidence type="ECO:0000256" key="1">
    <source>
        <dbReference type="ARBA" id="ARBA00002932"/>
    </source>
</evidence>
<dbReference type="PRINTS" id="PR00973">
    <property type="entry name" value="RIBOSOMALS17"/>
</dbReference>
<keyword evidence="10" id="KW-0934">Plastid</keyword>
<dbReference type="InterPro" id="IPR000266">
    <property type="entry name" value="Ribosomal_uS17"/>
</dbReference>
<keyword evidence="4 9" id="KW-0699">rRNA-binding</keyword>
<comment type="subcellular location">
    <subcellularLocation>
        <location evidence="9">Plastid</location>
        <location evidence="9">Chloroplast</location>
    </subcellularLocation>
</comment>
<evidence type="ECO:0000313" key="10">
    <source>
        <dbReference type="EMBL" id="ART65538.1"/>
    </source>
</evidence>
<dbReference type="NCBIfam" id="TIGR03635">
    <property type="entry name" value="uS17_bact"/>
    <property type="match status" value="1"/>
</dbReference>
<dbReference type="InterPro" id="IPR019984">
    <property type="entry name" value="Ribosomal_uS17_bact/chlr"/>
</dbReference>
<geneLocation type="chloroplast" evidence="10"/>
<sequence>MPIKERIGIVINNKMSKTIIVAVKIKIAHKKYGKILARTKKYKVHDETNICHIGDIVKIKETRPKSKTKFWALMLKLGTLNN</sequence>
<keyword evidence="7 9" id="KW-0687">Ribonucleoprotein</keyword>
<keyword evidence="10" id="KW-0150">Chloroplast</keyword>
<dbReference type="CDD" id="cd00364">
    <property type="entry name" value="Ribosomal_uS17"/>
    <property type="match status" value="1"/>
</dbReference>
<dbReference type="GO" id="GO:0022627">
    <property type="term" value="C:cytosolic small ribosomal subunit"/>
    <property type="evidence" value="ECO:0007669"/>
    <property type="project" value="TreeGrafter"/>
</dbReference>
<evidence type="ECO:0000256" key="6">
    <source>
        <dbReference type="ARBA" id="ARBA00022980"/>
    </source>
</evidence>
<evidence type="ECO:0000256" key="8">
    <source>
        <dbReference type="ARBA" id="ARBA00035251"/>
    </source>
</evidence>
<keyword evidence="6 9" id="KW-0689">Ribosomal protein</keyword>
<evidence type="ECO:0000256" key="3">
    <source>
        <dbReference type="ARBA" id="ARBA00011458"/>
    </source>
</evidence>
<accession>A0A3G1I9B9</accession>
<dbReference type="GO" id="GO:0003735">
    <property type="term" value="F:structural constituent of ribosome"/>
    <property type="evidence" value="ECO:0007669"/>
    <property type="project" value="InterPro"/>
</dbReference>
<reference evidence="10" key="1">
    <citation type="journal article" date="2017" name="Sci. Rep.">
        <title>Origin and evolutionary history of freshwater Rhodophyta: further insights based on phylogenomic evidence.</title>
        <authorList>
            <person name="Nan F."/>
            <person name="Feng J."/>
            <person name="Lv J."/>
            <person name="Liu Q."/>
            <person name="Fang K."/>
            <person name="Gong C."/>
            <person name="Xie S."/>
        </authorList>
    </citation>
    <scope>NUCLEOTIDE SEQUENCE</scope>
</reference>
<comment type="similarity">
    <text evidence="2 9">Belongs to the universal ribosomal protein uS17 family.</text>
</comment>